<dbReference type="InterPro" id="IPR048512">
    <property type="entry name" value="Dicer_platform"/>
</dbReference>
<dbReference type="InterPro" id="IPR027417">
    <property type="entry name" value="P-loop_NTPase"/>
</dbReference>
<evidence type="ECO:0000256" key="6">
    <source>
        <dbReference type="ARBA" id="ARBA00022741"/>
    </source>
</evidence>
<dbReference type="Gene3D" id="3.30.160.380">
    <property type="entry name" value="Dicer dimerisation domain"/>
    <property type="match status" value="1"/>
</dbReference>
<dbReference type="InterPro" id="IPR014001">
    <property type="entry name" value="Helicase_ATP-bd"/>
</dbReference>
<dbReference type="PANTHER" id="PTHR14950">
    <property type="entry name" value="DICER-RELATED"/>
    <property type="match status" value="1"/>
</dbReference>
<organism evidence="21 22">
    <name type="scientific">Aphis craccivora</name>
    <name type="common">Cowpea aphid</name>
    <dbReference type="NCBI Taxonomy" id="307492"/>
    <lineage>
        <taxon>Eukaryota</taxon>
        <taxon>Metazoa</taxon>
        <taxon>Ecdysozoa</taxon>
        <taxon>Arthropoda</taxon>
        <taxon>Hexapoda</taxon>
        <taxon>Insecta</taxon>
        <taxon>Pterygota</taxon>
        <taxon>Neoptera</taxon>
        <taxon>Paraneoptera</taxon>
        <taxon>Hemiptera</taxon>
        <taxon>Sternorrhyncha</taxon>
        <taxon>Aphidomorpha</taxon>
        <taxon>Aphidoidea</taxon>
        <taxon>Aphididae</taxon>
        <taxon>Aphidini</taxon>
        <taxon>Aphis</taxon>
        <taxon>Aphis</taxon>
    </lineage>
</organism>
<dbReference type="Pfam" id="PF00636">
    <property type="entry name" value="Ribonuclease_3"/>
    <property type="match status" value="2"/>
</dbReference>
<dbReference type="Gene3D" id="2.170.260.10">
    <property type="entry name" value="paz domain"/>
    <property type="match status" value="1"/>
</dbReference>
<dbReference type="EMBL" id="VUJU01003080">
    <property type="protein sequence ID" value="KAF0759177.1"/>
    <property type="molecule type" value="Genomic_DNA"/>
</dbReference>
<dbReference type="PROSITE" id="PS00517">
    <property type="entry name" value="RNASE_3_1"/>
    <property type="match status" value="1"/>
</dbReference>
<dbReference type="CDD" id="cd00593">
    <property type="entry name" value="RIBOc"/>
    <property type="match status" value="2"/>
</dbReference>
<dbReference type="Pfam" id="PF02170">
    <property type="entry name" value="PAZ"/>
    <property type="match status" value="1"/>
</dbReference>
<evidence type="ECO:0000256" key="7">
    <source>
        <dbReference type="ARBA" id="ARBA00022759"/>
    </source>
</evidence>
<dbReference type="SUPFAM" id="SSF101690">
    <property type="entry name" value="PAZ domain"/>
    <property type="match status" value="1"/>
</dbReference>
<sequence>ILVITAQLFLSNLQNGNMDINDANLLIFDECQHAVALHPFKQIMQVFHESDLKIDERPHILGLTTSLINSNIKNVKDELIELQTTFNTCPEELISSYDEFILDDGLKAVIEKISKTLTHLFFLKPLLDNQIQKIGGINYLEYERRSNKLPNVLFEIMANLIECGPYIAHLTTSYFLVEIEKINKVIWYYLGKCSVFVWVASEIAIIQSMLYDYMCIHNHGNRSTISNDLSPKLVQLMQHLSTLKDTDACLIFVNRQTNAKMLYKYIQECINIKACNVVITFDPIITFASYTQSKAMTQSSDSKFIIMVPNQLDFKQTQSEYIKKEEEINKIMGDNDIDEENMTLSFKTKHAVLTHGNATKIINNYCLSLPQDRFSTLCPEWYIAQSTNELTKYKLILPINSVIKTPIDGLFCKNKKNAKKSAAYNACIELYKAGALNEYLVPMDIKDNATFNDLKWFPHWDENDIEASKCNFKAGTKKMKRIVDIENTKHLHGSFPIENKPSYLHVIHCTPYYTKRIESKYEAFDKLLKSNKEYGILTSNKLPQVSRFPIFLPSGNVIVSIKVNVDIIFLDSESLKELDNFHNKLFVDILGEHRCTARQYDNEKNSYLVVPIFSTDNIYKLDWDIIKINKLVETEKPTMEQRNSKFYKEDLNEFSVISPWYRSSIPTHRYIVTDIFSDMTPESSFPSLDYETYAQYFKEKYNIDITHNDQPLLQVKSLNVTKTNFLVPRISTKKNYKRSEYIEILIPELCIWHKFPSVYWFKALMLPTILYRLEKLLLAEELIVKMNSIFNIKVEDNATNTDDTLNIDNFCGNEQNKTKKSRMAISKALKYSRKNMVDEWNLDNLTKDIDKEEHTILLNALNNNNSESSNNITNVQQSNASSLNEMEMEDLLKNALIEINPLILSNNAPPILNPLFKEASKYYTGLNQSDILKILTPVFCNDIFNYERNKIYGDSFLKFAVSLVLYDAFQSDNVKVLTGLKTKIIGNQNLFYVGRNLNLGSYLMLNEYNTNMNWIPPCFGVSQQIIKIIEENNCSLEALHQIILPRGDQITGMLSDKTLTKIKEDTSKFNKYLPLDITNITNKDNLPHFGCSLINLLTYKQTVPDETVADSVKSLIGTYVFKYGVEIGFKVLHGLGVIPFIPKEFNETFNHKPIKNVYIDLKISNILPGYELLEQRIGYSFKNKHLLTQALIHPTYHLGSIDCFQRLEFLGDAILDFLITSYIIQHCNDTTPDEITDIRSSLVNNITFSSLSTRIGLHRFILAKSLEMTEAIDRFYKIQQKNNHKIWQEVLYLIEENDCREVKSIDVPKVLGDLFKALIAAIYLDCNRDLNFVWTICYKLMENEINEFCTYIPKNPIRILQDTGLWPNFSKPDAADESLNKGLGIMRNLQIKFKTKYLNTYGFGQSKKEAKVAAAKIALKNLKTIL</sequence>
<keyword evidence="7" id="KW-0255">Endonuclease</keyword>
<proteinExistence type="predicted"/>
<evidence type="ECO:0000256" key="3">
    <source>
        <dbReference type="ARBA" id="ARBA00022722"/>
    </source>
</evidence>
<dbReference type="InterPro" id="IPR005034">
    <property type="entry name" value="Dicer_dimerisation"/>
</dbReference>
<reference evidence="21 22" key="1">
    <citation type="submission" date="2019-08" db="EMBL/GenBank/DDBJ databases">
        <title>Whole genome of Aphis craccivora.</title>
        <authorList>
            <person name="Voronova N.V."/>
            <person name="Shulinski R.S."/>
            <person name="Bandarenka Y.V."/>
            <person name="Zhorov D.G."/>
            <person name="Warner D."/>
        </authorList>
    </citation>
    <scope>NUCLEOTIDE SEQUENCE [LARGE SCALE GENOMIC DNA]</scope>
    <source>
        <strain evidence="21">180601</strain>
        <tissue evidence="21">Whole Body</tissue>
    </source>
</reference>
<dbReference type="OrthoDB" id="416741at2759"/>
<evidence type="ECO:0000256" key="2">
    <source>
        <dbReference type="ARBA" id="ARBA00001946"/>
    </source>
</evidence>
<dbReference type="GO" id="GO:0031054">
    <property type="term" value="P:pre-miRNA processing"/>
    <property type="evidence" value="ECO:0007669"/>
    <property type="project" value="InterPro"/>
</dbReference>
<evidence type="ECO:0000256" key="5">
    <source>
        <dbReference type="ARBA" id="ARBA00022737"/>
    </source>
</evidence>
<keyword evidence="8" id="KW-0378">Hydrolase</keyword>
<dbReference type="GO" id="GO:0046872">
    <property type="term" value="F:metal ion binding"/>
    <property type="evidence" value="ECO:0007669"/>
    <property type="project" value="UniProtKB-KW"/>
</dbReference>
<evidence type="ECO:0000256" key="9">
    <source>
        <dbReference type="ARBA" id="ARBA00022806"/>
    </source>
</evidence>
<dbReference type="Pfam" id="PF03368">
    <property type="entry name" value="Dicer_dimer"/>
    <property type="match status" value="1"/>
</dbReference>
<evidence type="ECO:0000313" key="22">
    <source>
        <dbReference type="Proteomes" id="UP000478052"/>
    </source>
</evidence>
<keyword evidence="11" id="KW-0460">Magnesium</keyword>
<evidence type="ECO:0000256" key="1">
    <source>
        <dbReference type="ARBA" id="ARBA00001936"/>
    </source>
</evidence>
<keyword evidence="22" id="KW-1185">Reference proteome</keyword>
<dbReference type="GO" id="GO:0003723">
    <property type="term" value="F:RNA binding"/>
    <property type="evidence" value="ECO:0007669"/>
    <property type="project" value="UniProtKB-UniRule"/>
</dbReference>
<dbReference type="InterPro" id="IPR038248">
    <property type="entry name" value="Dicer_dimer_sf"/>
</dbReference>
<dbReference type="InterPro" id="IPR044441">
    <property type="entry name" value="DICER_DSRM"/>
</dbReference>
<feature type="non-terminal residue" evidence="21">
    <location>
        <position position="1"/>
    </location>
</feature>
<evidence type="ECO:0000256" key="12">
    <source>
        <dbReference type="ARBA" id="ARBA00022884"/>
    </source>
</evidence>
<dbReference type="GO" id="GO:0004525">
    <property type="term" value="F:ribonuclease III activity"/>
    <property type="evidence" value="ECO:0007669"/>
    <property type="project" value="InterPro"/>
</dbReference>
<evidence type="ECO:0000256" key="10">
    <source>
        <dbReference type="ARBA" id="ARBA00022840"/>
    </source>
</evidence>
<dbReference type="Pfam" id="PF20931">
    <property type="entry name" value="Dicer_platform"/>
    <property type="match status" value="1"/>
</dbReference>
<dbReference type="PROSITE" id="PS51327">
    <property type="entry name" value="DICER_DSRBF"/>
    <property type="match status" value="1"/>
</dbReference>
<evidence type="ECO:0000256" key="8">
    <source>
        <dbReference type="ARBA" id="ARBA00022801"/>
    </source>
</evidence>
<dbReference type="PROSITE" id="PS50821">
    <property type="entry name" value="PAZ"/>
    <property type="match status" value="1"/>
</dbReference>
<gene>
    <name evidence="21" type="ORF">FWK35_00016871</name>
</gene>
<name>A0A6G0YND0_APHCR</name>
<dbReference type="InterPro" id="IPR036389">
    <property type="entry name" value="RNase_III_sf"/>
</dbReference>
<dbReference type="InterPro" id="IPR014720">
    <property type="entry name" value="dsRBD_dom"/>
</dbReference>
<dbReference type="SUPFAM" id="SSF52540">
    <property type="entry name" value="P-loop containing nucleoside triphosphate hydrolases"/>
    <property type="match status" value="1"/>
</dbReference>
<feature type="domain" description="Helicase ATP-binding" evidence="19">
    <location>
        <begin position="1"/>
        <end position="85"/>
    </location>
</feature>
<evidence type="ECO:0000259" key="17">
    <source>
        <dbReference type="PROSITE" id="PS50142"/>
    </source>
</evidence>
<dbReference type="PROSITE" id="PS51192">
    <property type="entry name" value="HELICASE_ATP_BIND_1"/>
    <property type="match status" value="1"/>
</dbReference>
<keyword evidence="14" id="KW-0464">Manganese</keyword>
<comment type="cofactor">
    <cofactor evidence="2">
        <name>Mg(2+)</name>
        <dbReference type="ChEBI" id="CHEBI:18420"/>
    </cofactor>
</comment>
<protein>
    <submittedName>
        <fullName evidence="21">Endoribonuclease Dicer-like</fullName>
    </submittedName>
</protein>
<dbReference type="InterPro" id="IPR036085">
    <property type="entry name" value="PAZ_dom_sf"/>
</dbReference>
<keyword evidence="13" id="KW-0943">RNA-mediated gene silencing</keyword>
<dbReference type="PANTHER" id="PTHR14950:SF37">
    <property type="entry name" value="ENDORIBONUCLEASE DICER"/>
    <property type="match status" value="1"/>
</dbReference>
<keyword evidence="9" id="KW-0347">Helicase</keyword>
<dbReference type="GO" id="GO:0005524">
    <property type="term" value="F:ATP binding"/>
    <property type="evidence" value="ECO:0007669"/>
    <property type="project" value="UniProtKB-KW"/>
</dbReference>
<evidence type="ECO:0000256" key="11">
    <source>
        <dbReference type="ARBA" id="ARBA00022842"/>
    </source>
</evidence>
<keyword evidence="10" id="KW-0067">ATP-binding</keyword>
<dbReference type="Proteomes" id="UP000478052">
    <property type="component" value="Unassembled WGS sequence"/>
</dbReference>
<dbReference type="FunFam" id="1.10.1520.10:FF:000004">
    <property type="entry name" value="Endoribonuclease dicer-like 1"/>
    <property type="match status" value="1"/>
</dbReference>
<evidence type="ECO:0000256" key="13">
    <source>
        <dbReference type="ARBA" id="ARBA00023158"/>
    </source>
</evidence>
<keyword evidence="5" id="KW-0677">Repeat</keyword>
<evidence type="ECO:0000256" key="4">
    <source>
        <dbReference type="ARBA" id="ARBA00022723"/>
    </source>
</evidence>
<dbReference type="Gene3D" id="1.10.1520.10">
    <property type="entry name" value="Ribonuclease III domain"/>
    <property type="match status" value="2"/>
</dbReference>
<keyword evidence="6" id="KW-0547">Nucleotide-binding</keyword>
<dbReference type="SUPFAM" id="SSF69065">
    <property type="entry name" value="RNase III domain-like"/>
    <property type="match status" value="2"/>
</dbReference>
<feature type="domain" description="RNase III" evidence="17">
    <location>
        <begin position="912"/>
        <end position="1006"/>
    </location>
</feature>
<evidence type="ECO:0000256" key="15">
    <source>
        <dbReference type="PROSITE-ProRule" id="PRU00657"/>
    </source>
</evidence>
<dbReference type="InterPro" id="IPR003100">
    <property type="entry name" value="PAZ_dom"/>
</dbReference>
<dbReference type="Pfam" id="PF20932">
    <property type="entry name" value="Dicer_dsRBD"/>
    <property type="match status" value="1"/>
</dbReference>
<keyword evidence="3" id="KW-0540">Nuclease</keyword>
<feature type="domain" description="Dicer dsRNA-binding fold" evidence="20">
    <location>
        <begin position="358"/>
        <end position="450"/>
    </location>
</feature>
<dbReference type="Gene3D" id="3.30.160.20">
    <property type="match status" value="1"/>
</dbReference>
<comment type="cofactor">
    <cofactor evidence="1">
        <name>Mn(2+)</name>
        <dbReference type="ChEBI" id="CHEBI:29035"/>
    </cofactor>
</comment>
<evidence type="ECO:0000259" key="20">
    <source>
        <dbReference type="PROSITE" id="PS51327"/>
    </source>
</evidence>
<feature type="domain" description="RNase III" evidence="17">
    <location>
        <begin position="1170"/>
        <end position="1327"/>
    </location>
</feature>
<dbReference type="PROSITE" id="PS50137">
    <property type="entry name" value="DS_RBD"/>
    <property type="match status" value="1"/>
</dbReference>
<feature type="domain" description="DRBM" evidence="16">
    <location>
        <begin position="1402"/>
        <end position="1424"/>
    </location>
</feature>
<evidence type="ECO:0000259" key="16">
    <source>
        <dbReference type="PROSITE" id="PS50137"/>
    </source>
</evidence>
<keyword evidence="12 15" id="KW-0694">RNA-binding</keyword>
<comment type="caution">
    <text evidence="21">The sequence shown here is derived from an EMBL/GenBank/DDBJ whole genome shotgun (WGS) entry which is preliminary data.</text>
</comment>
<dbReference type="PROSITE" id="PS50142">
    <property type="entry name" value="RNASE_3_2"/>
    <property type="match status" value="2"/>
</dbReference>
<dbReference type="SMART" id="SM00949">
    <property type="entry name" value="PAZ"/>
    <property type="match status" value="1"/>
</dbReference>
<keyword evidence="4" id="KW-0479">Metal-binding</keyword>
<evidence type="ECO:0000313" key="21">
    <source>
        <dbReference type="EMBL" id="KAF0759177.1"/>
    </source>
</evidence>
<dbReference type="SMART" id="SM00535">
    <property type="entry name" value="RIBOc"/>
    <property type="match status" value="2"/>
</dbReference>
<dbReference type="Gene3D" id="3.40.50.300">
    <property type="entry name" value="P-loop containing nucleotide triphosphate hydrolases"/>
    <property type="match status" value="1"/>
</dbReference>
<feature type="domain" description="PAZ" evidence="18">
    <location>
        <begin position="621"/>
        <end position="735"/>
    </location>
</feature>
<evidence type="ECO:0000259" key="18">
    <source>
        <dbReference type="PROSITE" id="PS50821"/>
    </source>
</evidence>
<evidence type="ECO:0000259" key="19">
    <source>
        <dbReference type="PROSITE" id="PS51192"/>
    </source>
</evidence>
<dbReference type="InterPro" id="IPR000999">
    <property type="entry name" value="RNase_III_dom"/>
</dbReference>
<dbReference type="GO" id="GO:0004386">
    <property type="term" value="F:helicase activity"/>
    <property type="evidence" value="ECO:0007669"/>
    <property type="project" value="UniProtKB-KW"/>
</dbReference>
<dbReference type="GO" id="GO:0030422">
    <property type="term" value="P:siRNA processing"/>
    <property type="evidence" value="ECO:0007669"/>
    <property type="project" value="InterPro"/>
</dbReference>
<evidence type="ECO:0000256" key="14">
    <source>
        <dbReference type="ARBA" id="ARBA00023211"/>
    </source>
</evidence>
<dbReference type="SUPFAM" id="SSF54768">
    <property type="entry name" value="dsRNA-binding domain-like"/>
    <property type="match status" value="1"/>
</dbReference>
<accession>A0A6G0YND0</accession>